<dbReference type="AlphaFoldDB" id="A0A0A7GI71"/>
<keyword evidence="2" id="KW-0547">Nucleotide-binding</keyword>
<evidence type="ECO:0000256" key="4">
    <source>
        <dbReference type="ARBA" id="ARBA00022840"/>
    </source>
</evidence>
<proteinExistence type="predicted"/>
<evidence type="ECO:0000313" key="6">
    <source>
        <dbReference type="EMBL" id="AIY90657.1"/>
    </source>
</evidence>
<dbReference type="GO" id="GO:0016301">
    <property type="term" value="F:kinase activity"/>
    <property type="evidence" value="ECO:0007669"/>
    <property type="project" value="UniProtKB-KW"/>
</dbReference>
<dbReference type="STRING" id="565033.GACE_1624"/>
<evidence type="ECO:0000259" key="5">
    <source>
        <dbReference type="Pfam" id="PF00696"/>
    </source>
</evidence>
<dbReference type="eggNOG" id="arCOG00859">
    <property type="taxonomic scope" value="Archaea"/>
</dbReference>
<dbReference type="Gene3D" id="3.40.1160.10">
    <property type="entry name" value="Acetylglutamate kinase-like"/>
    <property type="match status" value="1"/>
</dbReference>
<dbReference type="EMBL" id="CP009552">
    <property type="protein sequence ID" value="AIY90657.1"/>
    <property type="molecule type" value="Genomic_DNA"/>
</dbReference>
<evidence type="ECO:0000313" key="7">
    <source>
        <dbReference type="Proteomes" id="UP000030624"/>
    </source>
</evidence>
<name>A0A0A7GI71_GEOAI</name>
<accession>A0A0A7GI71</accession>
<reference evidence="6 7" key="1">
    <citation type="journal article" date="2015" name="Appl. Environ. Microbiol.">
        <title>The Geoglobus acetivorans genome: Fe(III) reduction, acetate utilization, autotrophic growth, and degradation of aromatic compounds in a hyperthermophilic archaeon.</title>
        <authorList>
            <person name="Mardanov A.V."/>
            <person name="Slododkina G.B."/>
            <person name="Slobodkin A.I."/>
            <person name="Beletsky A.V."/>
            <person name="Gavrilov S.N."/>
            <person name="Kublanov I.V."/>
            <person name="Bonch-Osmolovskaya E.A."/>
            <person name="Skryabin K.G."/>
            <person name="Ravin N.V."/>
        </authorList>
    </citation>
    <scope>NUCLEOTIDE SEQUENCE [LARGE SCALE GENOMIC DNA]</scope>
    <source>
        <strain evidence="6 7">SBH6</strain>
    </source>
</reference>
<dbReference type="InterPro" id="IPR001057">
    <property type="entry name" value="Glu/AcGlu_kinase"/>
</dbReference>
<sequence>MVKLGGSVSENAGRIIWELKNSGEDILIVPGGWIFADMVRKLETDDESAHWMAIAGMNVYGYYLSRYAEIIEPENFDFDVRGVRILLPYVLLRKHDVLPHSWDVTSDSIAVWVAEKTGAEDILKITDVDGIYVDGTLVERIAASELSRETCVDSYAPKLLREYGRDMFICNGLVEGRVKDYIMKGEAKGTRIIGR</sequence>
<evidence type="ECO:0000256" key="2">
    <source>
        <dbReference type="ARBA" id="ARBA00022741"/>
    </source>
</evidence>
<keyword evidence="3 6" id="KW-0418">Kinase</keyword>
<dbReference type="InterPro" id="IPR001048">
    <property type="entry name" value="Asp/Glu/Uridylate_kinase"/>
</dbReference>
<dbReference type="PIRSF" id="PIRSF004857">
    <property type="entry name" value="Kin_aa_kin"/>
    <property type="match status" value="1"/>
</dbReference>
<dbReference type="Proteomes" id="UP000030624">
    <property type="component" value="Chromosome"/>
</dbReference>
<keyword evidence="1" id="KW-0808">Transferase</keyword>
<dbReference type="HOGENOM" id="CLU_089197_0_0_2"/>
<dbReference type="InterPro" id="IPR036393">
    <property type="entry name" value="AceGlu_kinase-like_sf"/>
</dbReference>
<organism evidence="6 7">
    <name type="scientific">Geoglobus acetivorans</name>
    <dbReference type="NCBI Taxonomy" id="565033"/>
    <lineage>
        <taxon>Archaea</taxon>
        <taxon>Methanobacteriati</taxon>
        <taxon>Methanobacteriota</taxon>
        <taxon>Archaeoglobi</taxon>
        <taxon>Archaeoglobales</taxon>
        <taxon>Archaeoglobaceae</taxon>
        <taxon>Geoglobus</taxon>
    </lineage>
</organism>
<keyword evidence="4" id="KW-0067">ATP-binding</keyword>
<dbReference type="KEGG" id="gac:GACE_1624"/>
<dbReference type="Pfam" id="PF00696">
    <property type="entry name" value="AA_kinase"/>
    <property type="match status" value="1"/>
</dbReference>
<dbReference type="GO" id="GO:0005524">
    <property type="term" value="F:ATP binding"/>
    <property type="evidence" value="ECO:0007669"/>
    <property type="project" value="UniProtKB-KW"/>
</dbReference>
<evidence type="ECO:0000256" key="3">
    <source>
        <dbReference type="ARBA" id="ARBA00022777"/>
    </source>
</evidence>
<dbReference type="InterPro" id="IPR011375">
    <property type="entry name" value="MfnE"/>
</dbReference>
<dbReference type="PRINTS" id="PR00474">
    <property type="entry name" value="GLU5KINASE"/>
</dbReference>
<dbReference type="SUPFAM" id="SSF53633">
    <property type="entry name" value="Carbamate kinase-like"/>
    <property type="match status" value="1"/>
</dbReference>
<feature type="domain" description="Aspartate/glutamate/uridylate kinase" evidence="5">
    <location>
        <begin position="2"/>
        <end position="148"/>
    </location>
</feature>
<gene>
    <name evidence="6" type="ORF">GACE_1624</name>
</gene>
<evidence type="ECO:0000256" key="1">
    <source>
        <dbReference type="ARBA" id="ARBA00022679"/>
    </source>
</evidence>
<protein>
    <submittedName>
        <fullName evidence="6">Amino acid kinase</fullName>
    </submittedName>
</protein>